<evidence type="ECO:0000313" key="3">
    <source>
        <dbReference type="Proteomes" id="UP000663829"/>
    </source>
</evidence>
<keyword evidence="3" id="KW-1185">Reference proteome</keyword>
<reference evidence="1" key="1">
    <citation type="submission" date="2021-02" db="EMBL/GenBank/DDBJ databases">
        <authorList>
            <person name="Nowell W R."/>
        </authorList>
    </citation>
    <scope>NUCLEOTIDE SEQUENCE</scope>
</reference>
<proteinExistence type="predicted"/>
<protein>
    <submittedName>
        <fullName evidence="1">Uncharacterized protein</fullName>
    </submittedName>
</protein>
<accession>A0A815NJF6</accession>
<dbReference type="Proteomes" id="UP000681722">
    <property type="component" value="Unassembled WGS sequence"/>
</dbReference>
<evidence type="ECO:0000313" key="2">
    <source>
        <dbReference type="EMBL" id="CAF4315392.1"/>
    </source>
</evidence>
<dbReference type="EMBL" id="CAJNOQ010018875">
    <property type="protein sequence ID" value="CAF1438420.1"/>
    <property type="molecule type" value="Genomic_DNA"/>
</dbReference>
<dbReference type="AlphaFoldDB" id="A0A815NJF6"/>
<gene>
    <name evidence="1" type="ORF">GPM918_LOCUS34283</name>
    <name evidence="2" type="ORF">SRO942_LOCUS34980</name>
</gene>
<dbReference type="EMBL" id="CAJOBC010084316">
    <property type="protein sequence ID" value="CAF4315392.1"/>
    <property type="molecule type" value="Genomic_DNA"/>
</dbReference>
<sequence length="232" mass="26328">MDINIVEFLKYEYAHIPPSLSDPSNLLNQSNKGKVVEYFIQNYPRGFSFVPSKQQLEKSVLLLHGGILLQHKPKQNDTVESYATNMLNNIMKMATLHERVCSRVNSHLYEYFEVCIPKPLNLTPSIQYDNDISINVIEYVGTAPAAFDLIPDPLIFFRESLKRIDTVDGKAPTQLMLPNTFLNCTGKLRFFDNKILYIDTPATLGFGGGLCFLQSNPNEWEFIGMLLGTTKL</sequence>
<evidence type="ECO:0000313" key="1">
    <source>
        <dbReference type="EMBL" id="CAF1438420.1"/>
    </source>
</evidence>
<comment type="caution">
    <text evidence="1">The sequence shown here is derived from an EMBL/GenBank/DDBJ whole genome shotgun (WGS) entry which is preliminary data.</text>
</comment>
<dbReference type="OrthoDB" id="10044061at2759"/>
<organism evidence="1 3">
    <name type="scientific">Didymodactylos carnosus</name>
    <dbReference type="NCBI Taxonomy" id="1234261"/>
    <lineage>
        <taxon>Eukaryota</taxon>
        <taxon>Metazoa</taxon>
        <taxon>Spiralia</taxon>
        <taxon>Gnathifera</taxon>
        <taxon>Rotifera</taxon>
        <taxon>Eurotatoria</taxon>
        <taxon>Bdelloidea</taxon>
        <taxon>Philodinida</taxon>
        <taxon>Philodinidae</taxon>
        <taxon>Didymodactylos</taxon>
    </lineage>
</organism>
<dbReference type="Proteomes" id="UP000663829">
    <property type="component" value="Unassembled WGS sequence"/>
</dbReference>
<name>A0A815NJF6_9BILA</name>